<keyword evidence="3" id="KW-1134">Transmembrane beta strand</keyword>
<evidence type="ECO:0000256" key="2">
    <source>
        <dbReference type="ARBA" id="ARBA00008163"/>
    </source>
</evidence>
<evidence type="ECO:0000256" key="6">
    <source>
        <dbReference type="ARBA" id="ARBA00023136"/>
    </source>
</evidence>
<dbReference type="PANTHER" id="PTHR35093:SF8">
    <property type="entry name" value="OUTER MEMBRANE PROTEIN NMB0088-RELATED"/>
    <property type="match status" value="1"/>
</dbReference>
<sequence>MGSGQSGPTIGDAAAIHWNPAALADIDRPELFGGAGVVAGRVGYRRERRGTYQTPDALRLRGPMAEGEIAPEKRGWAEEVVATPLAPTGDLFFAMPIARRRLVLGLGAYVPYAAALDFPNNGAQAWQLRQAFIVANFVTASAAVRVLPNLSFGAGVSYVGGLASLSKKQDFAELPEFQRAFSDPPIGQPNEFGPDAPSHVRELDVLSRPISITNALSHGFSFNAGLLYEPTERVRLALAYQHGAKMRYRGRFALDMNDPFFTQDLAAQGLRYPELVEGDAELAFRLPRRLTAGAAYQATDSFRVDGFVQYITYSDVDAFVVTTRSPALAQPKLGIGPSVRAVLPRRWNDTVWVEANARLALSRRFTMSATVGYQSPASPDETIDVGSPDGHRLIGGLGAVVRATRWLDLHADARAQGILPRTVTTSRSDVGNGRYTMAIGYLGGHAKARF</sequence>
<gene>
    <name evidence="8" type="ORF">GF068_08655</name>
</gene>
<dbReference type="InterPro" id="IPR005017">
    <property type="entry name" value="OMPP1/FadL/TodX"/>
</dbReference>
<dbReference type="EMBL" id="WJIE01000002">
    <property type="protein sequence ID" value="MRG91993.1"/>
    <property type="molecule type" value="Genomic_DNA"/>
</dbReference>
<evidence type="ECO:0000256" key="5">
    <source>
        <dbReference type="ARBA" id="ARBA00022729"/>
    </source>
</evidence>
<keyword evidence="5" id="KW-0732">Signal</keyword>
<dbReference type="GO" id="GO:0015483">
    <property type="term" value="F:long-chain fatty acid transporting porin activity"/>
    <property type="evidence" value="ECO:0007669"/>
    <property type="project" value="TreeGrafter"/>
</dbReference>
<dbReference type="PANTHER" id="PTHR35093">
    <property type="entry name" value="OUTER MEMBRANE PROTEIN NMB0088-RELATED"/>
    <property type="match status" value="1"/>
</dbReference>
<evidence type="ECO:0000256" key="4">
    <source>
        <dbReference type="ARBA" id="ARBA00022692"/>
    </source>
</evidence>
<keyword evidence="6" id="KW-0472">Membrane</keyword>
<organism evidence="8 9">
    <name type="scientific">Polyangium spumosum</name>
    <dbReference type="NCBI Taxonomy" id="889282"/>
    <lineage>
        <taxon>Bacteria</taxon>
        <taxon>Pseudomonadati</taxon>
        <taxon>Myxococcota</taxon>
        <taxon>Polyangia</taxon>
        <taxon>Polyangiales</taxon>
        <taxon>Polyangiaceae</taxon>
        <taxon>Polyangium</taxon>
    </lineage>
</organism>
<name>A0A6N7PIT7_9BACT</name>
<dbReference type="Gene3D" id="2.40.160.60">
    <property type="entry name" value="Outer membrane protein transport protein (OMPP1/FadL/TodX)"/>
    <property type="match status" value="1"/>
</dbReference>
<reference evidence="8 9" key="1">
    <citation type="submission" date="2019-10" db="EMBL/GenBank/DDBJ databases">
        <title>A soil myxobacterium in the family Polyangiaceae.</title>
        <authorList>
            <person name="Li Y."/>
            <person name="Wang J."/>
        </authorList>
    </citation>
    <scope>NUCLEOTIDE SEQUENCE [LARGE SCALE GENOMIC DNA]</scope>
    <source>
        <strain evidence="8 9">DSM 14734</strain>
    </source>
</reference>
<keyword evidence="9" id="KW-1185">Reference proteome</keyword>
<keyword evidence="4" id="KW-0812">Transmembrane</keyword>
<keyword evidence="7" id="KW-0998">Cell outer membrane</keyword>
<evidence type="ECO:0000256" key="1">
    <source>
        <dbReference type="ARBA" id="ARBA00004571"/>
    </source>
</evidence>
<proteinExistence type="inferred from homology"/>
<accession>A0A6N7PIT7</accession>
<evidence type="ECO:0000313" key="8">
    <source>
        <dbReference type="EMBL" id="MRG91993.1"/>
    </source>
</evidence>
<dbReference type="Proteomes" id="UP000440224">
    <property type="component" value="Unassembled WGS sequence"/>
</dbReference>
<evidence type="ECO:0000313" key="9">
    <source>
        <dbReference type="Proteomes" id="UP000440224"/>
    </source>
</evidence>
<evidence type="ECO:0000256" key="3">
    <source>
        <dbReference type="ARBA" id="ARBA00022452"/>
    </source>
</evidence>
<evidence type="ECO:0000256" key="7">
    <source>
        <dbReference type="ARBA" id="ARBA00023237"/>
    </source>
</evidence>
<comment type="similarity">
    <text evidence="2">Belongs to the OmpP1/FadL family.</text>
</comment>
<dbReference type="SUPFAM" id="SSF56935">
    <property type="entry name" value="Porins"/>
    <property type="match status" value="1"/>
</dbReference>
<dbReference type="GO" id="GO:0009279">
    <property type="term" value="C:cell outer membrane"/>
    <property type="evidence" value="ECO:0007669"/>
    <property type="project" value="UniProtKB-SubCell"/>
</dbReference>
<protein>
    <submittedName>
        <fullName evidence="8">Uncharacterized protein</fullName>
    </submittedName>
</protein>
<comment type="subcellular location">
    <subcellularLocation>
        <location evidence="1">Cell outer membrane</location>
        <topology evidence="1">Multi-pass membrane protein</topology>
    </subcellularLocation>
</comment>
<dbReference type="AlphaFoldDB" id="A0A6N7PIT7"/>
<dbReference type="Pfam" id="PF03349">
    <property type="entry name" value="Toluene_X"/>
    <property type="match status" value="1"/>
</dbReference>
<comment type="caution">
    <text evidence="8">The sequence shown here is derived from an EMBL/GenBank/DDBJ whole genome shotgun (WGS) entry which is preliminary data.</text>
</comment>